<protein>
    <recommendedName>
        <fullName evidence="7">Cell division cycle protein 23</fullName>
    </recommendedName>
</protein>
<dbReference type="Proteomes" id="UP000748531">
    <property type="component" value="Unassembled WGS sequence"/>
</dbReference>
<dbReference type="Pfam" id="PF13432">
    <property type="entry name" value="TPR_16"/>
    <property type="match status" value="1"/>
</dbReference>
<feature type="compositionally biased region" description="Polar residues" evidence="3">
    <location>
        <begin position="350"/>
        <end position="360"/>
    </location>
</feature>
<gene>
    <name evidence="5" type="ORF">PHET_08287</name>
</gene>
<feature type="region of interest" description="Disordered" evidence="3">
    <location>
        <begin position="286"/>
        <end position="360"/>
    </location>
</feature>
<keyword evidence="6" id="KW-1185">Reference proteome</keyword>
<dbReference type="Gene3D" id="2.130.10.10">
    <property type="entry name" value="YVTN repeat-like/Quinoprotein amine dehydrogenase"/>
    <property type="match status" value="1"/>
</dbReference>
<dbReference type="GO" id="GO:0005680">
    <property type="term" value="C:anaphase-promoting complex"/>
    <property type="evidence" value="ECO:0007669"/>
    <property type="project" value="TreeGrafter"/>
</dbReference>
<dbReference type="Gene3D" id="1.25.40.10">
    <property type="entry name" value="Tetratricopeptide repeat domain"/>
    <property type="match status" value="2"/>
</dbReference>
<comment type="caution">
    <text evidence="5">The sequence shown here is derived from an EMBL/GenBank/DDBJ whole genome shotgun (WGS) entry which is preliminary data.</text>
</comment>
<evidence type="ECO:0000256" key="4">
    <source>
        <dbReference type="SAM" id="SignalP"/>
    </source>
</evidence>
<dbReference type="PANTHER" id="PTHR12558">
    <property type="entry name" value="CELL DIVISION CYCLE 16,23,27"/>
    <property type="match status" value="1"/>
</dbReference>
<dbReference type="OrthoDB" id="9890280at2759"/>
<feature type="region of interest" description="Disordered" evidence="3">
    <location>
        <begin position="376"/>
        <end position="404"/>
    </location>
</feature>
<dbReference type="Pfam" id="PF13181">
    <property type="entry name" value="TPR_8"/>
    <property type="match status" value="2"/>
</dbReference>
<dbReference type="PROSITE" id="PS50005">
    <property type="entry name" value="TPR"/>
    <property type="match status" value="2"/>
</dbReference>
<dbReference type="GO" id="GO:0045842">
    <property type="term" value="P:positive regulation of mitotic metaphase/anaphase transition"/>
    <property type="evidence" value="ECO:0007669"/>
    <property type="project" value="TreeGrafter"/>
</dbReference>
<evidence type="ECO:0000256" key="2">
    <source>
        <dbReference type="PROSITE-ProRule" id="PRU00339"/>
    </source>
</evidence>
<dbReference type="GO" id="GO:0031145">
    <property type="term" value="P:anaphase-promoting complex-dependent catabolic process"/>
    <property type="evidence" value="ECO:0007669"/>
    <property type="project" value="TreeGrafter"/>
</dbReference>
<evidence type="ECO:0000256" key="1">
    <source>
        <dbReference type="ARBA" id="ARBA00022803"/>
    </source>
</evidence>
<dbReference type="InterPro" id="IPR015943">
    <property type="entry name" value="WD40/YVTN_repeat-like_dom_sf"/>
</dbReference>
<feature type="repeat" description="TPR" evidence="2">
    <location>
        <begin position="88"/>
        <end position="121"/>
    </location>
</feature>
<feature type="chain" id="PRO_5035237972" description="Cell division cycle protein 23" evidence="4">
    <location>
        <begin position="26"/>
        <end position="875"/>
    </location>
</feature>
<dbReference type="GO" id="GO:0051301">
    <property type="term" value="P:cell division"/>
    <property type="evidence" value="ECO:0007669"/>
    <property type="project" value="TreeGrafter"/>
</dbReference>
<dbReference type="PANTHER" id="PTHR12558:SF10">
    <property type="entry name" value="CELL DIVISION CYCLE PROTEIN 23 HOMOLOG"/>
    <property type="match status" value="1"/>
</dbReference>
<dbReference type="SUPFAM" id="SSF50978">
    <property type="entry name" value="WD40 repeat-like"/>
    <property type="match status" value="1"/>
</dbReference>
<evidence type="ECO:0000313" key="5">
    <source>
        <dbReference type="EMBL" id="KAF5398578.1"/>
    </source>
</evidence>
<proteinExistence type="predicted"/>
<feature type="region of interest" description="Disordered" evidence="3">
    <location>
        <begin position="435"/>
        <end position="456"/>
    </location>
</feature>
<feature type="repeat" description="TPR" evidence="2">
    <location>
        <begin position="54"/>
        <end position="87"/>
    </location>
</feature>
<feature type="compositionally biased region" description="Basic and acidic residues" evidence="3">
    <location>
        <begin position="384"/>
        <end position="393"/>
    </location>
</feature>
<name>A0A8J4T4M1_9TREM</name>
<accession>A0A8J4T4M1</accession>
<evidence type="ECO:0008006" key="7">
    <source>
        <dbReference type="Google" id="ProtNLM"/>
    </source>
</evidence>
<dbReference type="EMBL" id="LUCH01004861">
    <property type="protein sequence ID" value="KAF5398578.1"/>
    <property type="molecule type" value="Genomic_DNA"/>
</dbReference>
<dbReference type="GO" id="GO:0016567">
    <property type="term" value="P:protein ubiquitination"/>
    <property type="evidence" value="ECO:0007669"/>
    <property type="project" value="TreeGrafter"/>
</dbReference>
<feature type="signal peptide" evidence="4">
    <location>
        <begin position="1"/>
        <end position="25"/>
    </location>
</feature>
<keyword evidence="1 2" id="KW-0802">TPR repeat</keyword>
<keyword evidence="4" id="KW-0732">Signal</keyword>
<dbReference type="InterPro" id="IPR011990">
    <property type="entry name" value="TPR-like_helical_dom_sf"/>
</dbReference>
<dbReference type="SMART" id="SM00028">
    <property type="entry name" value="TPR"/>
    <property type="match status" value="6"/>
</dbReference>
<evidence type="ECO:0000256" key="3">
    <source>
        <dbReference type="SAM" id="MobiDB-lite"/>
    </source>
</evidence>
<dbReference type="AlphaFoldDB" id="A0A8J4T4M1"/>
<dbReference type="InterPro" id="IPR036322">
    <property type="entry name" value="WD40_repeat_dom_sf"/>
</dbReference>
<organism evidence="5 6">
    <name type="scientific">Paragonimus heterotremus</name>
    <dbReference type="NCBI Taxonomy" id="100268"/>
    <lineage>
        <taxon>Eukaryota</taxon>
        <taxon>Metazoa</taxon>
        <taxon>Spiralia</taxon>
        <taxon>Lophotrochozoa</taxon>
        <taxon>Platyhelminthes</taxon>
        <taxon>Trematoda</taxon>
        <taxon>Digenea</taxon>
        <taxon>Plagiorchiida</taxon>
        <taxon>Troglotremata</taxon>
        <taxon>Troglotrematidae</taxon>
        <taxon>Paragonimus</taxon>
    </lineage>
</organism>
<sequence>MFRLSSIFVLQLFANFPCRLDNVDAYSNVLFVREDSVELAHLAHHCVELDKYRPETCCVVGNFYSLRGQHDKAVLYFQRALKLKPSYSLVWTLVGHEYTELRNTNAAVHAYRQAIAHNKHDFRAWYGLGQMYEILDLPSFALYYYREAQYLVPTDSRLIVALGEIYERLNRLDEAKKCYWRAHCVGDIEGSALVRLATCFAQCGEVAEAAAAFTEFIKVCEHHGVHSQTELAQAYKYLATYHLKMGHYEDSAAAASRCLEFPETREEAKALFRQITVLAGDVEVALTDRSSDDPPSTEEDTDFPGRRNPNEMATETGQLPETPCPKLSSERPVPSLPTEKCNQLRKAPVSDQTPPTQTQPLDLSLGYLLAALGETPVGGEDQLDSSKRPDSLHPRQTTSAPLMPELSKLWIGTEQRSSSADPLLLGTTSQLSTSVVSTPLANPRTSRSDSPTSSETSQTLRVVFSLSVVPYPHHMVTDPPHSAVKCISFKLSRIRFVTDPEVLRQALVVTGSWMDEVNRLCLWGYDMGELIDSGQFKPRSEQEDDISPGVLGDSADDPRLVDSLVHNGWVQDLKVHYPSHRIFSVSSLGSLQVLSANTSSLRLSRLTPAWAPFPSVVLPGNLPIALSSLSVSVDGTQVYVGDDLGRLAAVDVARIPMETNQPDEMERKPDTYKEQTKADRSAVIEAGADIASVNALERVDLSLLTSVNQLGQLKVWDLRCGLDKPQQRLLRPSETQPLYCLTHHPGQPHLLTVGGVGGTGAAAAYIWDLRAEQYPLSELACEGRSVWEVGFHPRQPRHLYLATEAAGLLQISCRGDTASWTGFKGSRRKLTVSSALPGGTAIRDVISFDLTNTQLVCGHSDAIIQTVQCDVDSMY</sequence>
<reference evidence="5" key="1">
    <citation type="submission" date="2019-05" db="EMBL/GenBank/DDBJ databases">
        <title>Annotation for the trematode Paragonimus heterotremus.</title>
        <authorList>
            <person name="Choi Y.-J."/>
        </authorList>
    </citation>
    <scope>NUCLEOTIDE SEQUENCE</scope>
    <source>
        <strain evidence="5">LC</strain>
    </source>
</reference>
<dbReference type="SUPFAM" id="SSF48452">
    <property type="entry name" value="TPR-like"/>
    <property type="match status" value="2"/>
</dbReference>
<evidence type="ECO:0000313" key="6">
    <source>
        <dbReference type="Proteomes" id="UP000748531"/>
    </source>
</evidence>
<dbReference type="InterPro" id="IPR019734">
    <property type="entry name" value="TPR_rpt"/>
</dbReference>